<evidence type="ECO:0000256" key="4">
    <source>
        <dbReference type="ARBA" id="ARBA00022989"/>
    </source>
</evidence>
<keyword evidence="4" id="KW-1133">Transmembrane helix</keyword>
<reference evidence="7 8" key="1">
    <citation type="submission" date="2018-04" db="EMBL/GenBank/DDBJ databases">
        <authorList>
            <person name="Zhang X."/>
            <person name="Yuan J."/>
            <person name="Li F."/>
            <person name="Xiang J."/>
        </authorList>
    </citation>
    <scope>NUCLEOTIDE SEQUENCE [LARGE SCALE GENOMIC DNA]</scope>
    <source>
        <tissue evidence="7">Muscle</tissue>
    </source>
</reference>
<proteinExistence type="predicted"/>
<dbReference type="AlphaFoldDB" id="A0A423T617"/>
<dbReference type="GO" id="GO:0032934">
    <property type="term" value="F:sterol binding"/>
    <property type="evidence" value="ECO:0007669"/>
    <property type="project" value="InterPro"/>
</dbReference>
<evidence type="ECO:0000256" key="1">
    <source>
        <dbReference type="ARBA" id="ARBA00004477"/>
    </source>
</evidence>
<protein>
    <submittedName>
        <fullName evidence="7">Uncharacterized protein</fullName>
    </submittedName>
</protein>
<dbReference type="Gene3D" id="2.130.10.10">
    <property type="entry name" value="YVTN repeat-like/Quinoprotein amine dehydrogenase"/>
    <property type="match status" value="1"/>
</dbReference>
<evidence type="ECO:0000256" key="6">
    <source>
        <dbReference type="ARBA" id="ARBA00023180"/>
    </source>
</evidence>
<feature type="non-terminal residue" evidence="7">
    <location>
        <position position="1"/>
    </location>
</feature>
<dbReference type="Proteomes" id="UP000283509">
    <property type="component" value="Unassembled WGS sequence"/>
</dbReference>
<keyword evidence="3" id="KW-0256">Endoplasmic reticulum</keyword>
<dbReference type="PANTHER" id="PTHR46378">
    <property type="entry name" value="STEROL REGULATORY ELEMENT-BINDING PROTEIN CLEAVAGE-ACTIVATING PROTEIN"/>
    <property type="match status" value="1"/>
</dbReference>
<dbReference type="STRING" id="6689.A0A423T617"/>
<dbReference type="SMART" id="SM00320">
    <property type="entry name" value="WD40"/>
    <property type="match status" value="2"/>
</dbReference>
<accession>A0A423T617</accession>
<keyword evidence="5" id="KW-0472">Membrane</keyword>
<dbReference type="SUPFAM" id="SSF50978">
    <property type="entry name" value="WD40 repeat-like"/>
    <property type="match status" value="1"/>
</dbReference>
<dbReference type="OrthoDB" id="361494at2759"/>
<keyword evidence="6" id="KW-0325">Glycoprotein</keyword>
<dbReference type="PANTHER" id="PTHR46378:SF1">
    <property type="entry name" value="STEROL REGULATORY ELEMENT-BINDING PROTEIN CLEAVAGE-ACTIVATING PROTEIN"/>
    <property type="match status" value="1"/>
</dbReference>
<gene>
    <name evidence="7" type="ORF">C7M84_009783</name>
</gene>
<evidence type="ECO:0000313" key="7">
    <source>
        <dbReference type="EMBL" id="ROT71863.1"/>
    </source>
</evidence>
<dbReference type="GO" id="GO:0000139">
    <property type="term" value="C:Golgi membrane"/>
    <property type="evidence" value="ECO:0007669"/>
    <property type="project" value="InterPro"/>
</dbReference>
<dbReference type="InterPro" id="IPR030225">
    <property type="entry name" value="SCAP"/>
</dbReference>
<comment type="caution">
    <text evidence="7">The sequence shown here is derived from an EMBL/GenBank/DDBJ whole genome shotgun (WGS) entry which is preliminary data.</text>
</comment>
<dbReference type="InterPro" id="IPR001680">
    <property type="entry name" value="WD40_rpt"/>
</dbReference>
<evidence type="ECO:0000256" key="3">
    <source>
        <dbReference type="ARBA" id="ARBA00022824"/>
    </source>
</evidence>
<keyword evidence="2" id="KW-0812">Transmembrane</keyword>
<evidence type="ECO:0000256" key="2">
    <source>
        <dbReference type="ARBA" id="ARBA00022692"/>
    </source>
</evidence>
<dbReference type="GO" id="GO:0032936">
    <property type="term" value="C:SREBP-SCAP complex"/>
    <property type="evidence" value="ECO:0007669"/>
    <property type="project" value="TreeGrafter"/>
</dbReference>
<reference evidence="7 8" key="2">
    <citation type="submission" date="2019-01" db="EMBL/GenBank/DDBJ databases">
        <title>The decoding of complex shrimp genome reveals the adaptation for benthos swimmer, frequently molting mechanism and breeding impact on genome.</title>
        <authorList>
            <person name="Sun Y."/>
            <person name="Gao Y."/>
            <person name="Yu Y."/>
        </authorList>
    </citation>
    <scope>NUCLEOTIDE SEQUENCE [LARGE SCALE GENOMIC DNA]</scope>
    <source>
        <tissue evidence="7">Muscle</tissue>
    </source>
</reference>
<dbReference type="GO" id="GO:0045540">
    <property type="term" value="P:regulation of cholesterol biosynthetic process"/>
    <property type="evidence" value="ECO:0007669"/>
    <property type="project" value="TreeGrafter"/>
</dbReference>
<dbReference type="GO" id="GO:0005789">
    <property type="term" value="C:endoplasmic reticulum membrane"/>
    <property type="evidence" value="ECO:0007669"/>
    <property type="project" value="UniProtKB-SubCell"/>
</dbReference>
<dbReference type="InterPro" id="IPR015943">
    <property type="entry name" value="WD40/YVTN_repeat-like_dom_sf"/>
</dbReference>
<evidence type="ECO:0000256" key="5">
    <source>
        <dbReference type="ARBA" id="ARBA00023136"/>
    </source>
</evidence>
<keyword evidence="8" id="KW-1185">Reference proteome</keyword>
<sequence>HSRGSSRDYGNGWTFGYDEALGLVRYAGIRAHQQPITVMTCDRTRLITGAHDHTLKVFSMDDGSALFTLHGHCGPITSVFVDGSLGVLGSDGDVTVDLGVGAIIGSGSQDGMLCVWEVVTGACVYR</sequence>
<dbReference type="Pfam" id="PF00400">
    <property type="entry name" value="WD40"/>
    <property type="match status" value="1"/>
</dbReference>
<comment type="subcellular location">
    <subcellularLocation>
        <location evidence="1">Endoplasmic reticulum membrane</location>
        <topology evidence="1">Multi-pass membrane protein</topology>
    </subcellularLocation>
</comment>
<evidence type="ECO:0000313" key="8">
    <source>
        <dbReference type="Proteomes" id="UP000283509"/>
    </source>
</evidence>
<organism evidence="7 8">
    <name type="scientific">Penaeus vannamei</name>
    <name type="common">Whiteleg shrimp</name>
    <name type="synonym">Litopenaeus vannamei</name>
    <dbReference type="NCBI Taxonomy" id="6689"/>
    <lineage>
        <taxon>Eukaryota</taxon>
        <taxon>Metazoa</taxon>
        <taxon>Ecdysozoa</taxon>
        <taxon>Arthropoda</taxon>
        <taxon>Crustacea</taxon>
        <taxon>Multicrustacea</taxon>
        <taxon>Malacostraca</taxon>
        <taxon>Eumalacostraca</taxon>
        <taxon>Eucarida</taxon>
        <taxon>Decapoda</taxon>
        <taxon>Dendrobranchiata</taxon>
        <taxon>Penaeoidea</taxon>
        <taxon>Penaeidae</taxon>
        <taxon>Penaeus</taxon>
    </lineage>
</organism>
<dbReference type="InterPro" id="IPR036322">
    <property type="entry name" value="WD40_repeat_dom_sf"/>
</dbReference>
<dbReference type="EMBL" id="QCYY01002235">
    <property type="protein sequence ID" value="ROT71863.1"/>
    <property type="molecule type" value="Genomic_DNA"/>
</dbReference>
<name>A0A423T617_PENVA</name>
<dbReference type="GO" id="GO:0032933">
    <property type="term" value="P:SREBP signaling pathway"/>
    <property type="evidence" value="ECO:0007669"/>
    <property type="project" value="InterPro"/>
</dbReference>